<comment type="caution">
    <text evidence="2">The sequence shown here is derived from an EMBL/GenBank/DDBJ whole genome shotgun (WGS) entry which is preliminary data.</text>
</comment>
<reference evidence="2 3" key="1">
    <citation type="journal article" date="2024" name="Commun. Biol.">
        <title>Comparative genomic analysis of thermophilic fungi reveals convergent evolutionary adaptations and gene losses.</title>
        <authorList>
            <person name="Steindorff A.S."/>
            <person name="Aguilar-Pontes M.V."/>
            <person name="Robinson A.J."/>
            <person name="Andreopoulos B."/>
            <person name="LaButti K."/>
            <person name="Kuo A."/>
            <person name="Mondo S."/>
            <person name="Riley R."/>
            <person name="Otillar R."/>
            <person name="Haridas S."/>
            <person name="Lipzen A."/>
            <person name="Grimwood J."/>
            <person name="Schmutz J."/>
            <person name="Clum A."/>
            <person name="Reid I.D."/>
            <person name="Moisan M.C."/>
            <person name="Butler G."/>
            <person name="Nguyen T.T.M."/>
            <person name="Dewar K."/>
            <person name="Conant G."/>
            <person name="Drula E."/>
            <person name="Henrissat B."/>
            <person name="Hansel C."/>
            <person name="Singer S."/>
            <person name="Hutchinson M.I."/>
            <person name="de Vries R.P."/>
            <person name="Natvig D.O."/>
            <person name="Powell A.J."/>
            <person name="Tsang A."/>
            <person name="Grigoriev I.V."/>
        </authorList>
    </citation>
    <scope>NUCLEOTIDE SEQUENCE [LARGE SCALE GENOMIC DNA]</scope>
    <source>
        <strain evidence="2 3">CBS 494.80</strain>
    </source>
</reference>
<evidence type="ECO:0000313" key="2">
    <source>
        <dbReference type="EMBL" id="KAL2066094.1"/>
    </source>
</evidence>
<organism evidence="2 3">
    <name type="scientific">Oculimacula yallundae</name>
    <dbReference type="NCBI Taxonomy" id="86028"/>
    <lineage>
        <taxon>Eukaryota</taxon>
        <taxon>Fungi</taxon>
        <taxon>Dikarya</taxon>
        <taxon>Ascomycota</taxon>
        <taxon>Pezizomycotina</taxon>
        <taxon>Leotiomycetes</taxon>
        <taxon>Helotiales</taxon>
        <taxon>Ploettnerulaceae</taxon>
        <taxon>Oculimacula</taxon>
    </lineage>
</organism>
<name>A0ABR4CA21_9HELO</name>
<dbReference type="EMBL" id="JAZHXI010000011">
    <property type="protein sequence ID" value="KAL2066094.1"/>
    <property type="molecule type" value="Genomic_DNA"/>
</dbReference>
<gene>
    <name evidence="2" type="ORF">VTL71DRAFT_2165</name>
</gene>
<feature type="region of interest" description="Disordered" evidence="1">
    <location>
        <begin position="69"/>
        <end position="145"/>
    </location>
</feature>
<accession>A0ABR4CA21</accession>
<dbReference type="Proteomes" id="UP001595075">
    <property type="component" value="Unassembled WGS sequence"/>
</dbReference>
<protein>
    <submittedName>
        <fullName evidence="2">Uncharacterized protein</fullName>
    </submittedName>
</protein>
<evidence type="ECO:0000256" key="1">
    <source>
        <dbReference type="SAM" id="MobiDB-lite"/>
    </source>
</evidence>
<feature type="region of interest" description="Disordered" evidence="1">
    <location>
        <begin position="360"/>
        <end position="380"/>
    </location>
</feature>
<proteinExistence type="predicted"/>
<feature type="compositionally biased region" description="Polar residues" evidence="1">
    <location>
        <begin position="370"/>
        <end position="380"/>
    </location>
</feature>
<feature type="compositionally biased region" description="Basic and acidic residues" evidence="1">
    <location>
        <begin position="273"/>
        <end position="283"/>
    </location>
</feature>
<keyword evidence="3" id="KW-1185">Reference proteome</keyword>
<sequence length="818" mass="89643">MHFSAKLADSIEAFVRHIYTASGPGLTVDFEILPEVARYDEANPNFPSAAYSTSNHSSNSICGSSQINAVNSRETPSKPVTKAESAVIKAPKTISTKSDSSSKRQNISPKEVELPSVSSPTSLTLPQTASGPGALHEAAVSPPQCCQEEVHTGAFTAEIEGNIHGIASTGEPLPHTNSLKRKAEHQYEDHGKHRERFTGWTSNGSPAIENETPCSILEDLLSTNTMKRKRKDQERGSPTPKRQCISLKFCNIREESSAPPPSTSSTNKKLKRKFEGNSEDRAFSKRRCRHHKSVGIEQEIDQILSVPSNNMDGIHERGGDPEGIKEQIARGYRDFNQSNMLDGAMPIVIEEFTPILMPTSETLPPPSIPDSASLTDGTEGSSLLDDIANSSHASSSTFVSNYQVFRDHDSANSLDVESKIDLSLPEIGAGNEDSTSFSSVYNPQMHYNYLHYPGVAPECLTTNPSPPFYGCHTDAITYNAGLGRSSQVQEEAAFPVILNHNSISQNHLPEQSNSLMMESYPDECDYSIAGETFDLYSSLSTAARASTFTHSPDFMHNWQQDGSLLEIAQLDHQPQEGSNSTPLLYEPPHIHGNSSQEPRAYDGQNLGLSTTAQIENCGVSSTEHQCTPAQSPSAKDFWMIDPMLLCIHGPSGNIPSGPFLSNGPLLNDHPLFSFAQPVGYPKTDSPPGRSTSAKLPRYSKLFEPVSAAAYTRDGYKPSLPHILQDQVSLLSPISKRSPRSPIEDYYNEDDFCESVAKVSPGEIRLRDDKVLRKYRVHMVDVLDASSGLRNCVTVIQDEEKRLMAELEHDLEQELELGI</sequence>
<feature type="compositionally biased region" description="Low complexity" evidence="1">
    <location>
        <begin position="114"/>
        <end position="126"/>
    </location>
</feature>
<evidence type="ECO:0000313" key="3">
    <source>
        <dbReference type="Proteomes" id="UP001595075"/>
    </source>
</evidence>
<feature type="region of interest" description="Disordered" evidence="1">
    <location>
        <begin position="165"/>
        <end position="291"/>
    </location>
</feature>